<dbReference type="CDD" id="cd07067">
    <property type="entry name" value="HP_PGM_like"/>
    <property type="match status" value="1"/>
</dbReference>
<dbReference type="GO" id="GO:0005737">
    <property type="term" value="C:cytoplasm"/>
    <property type="evidence" value="ECO:0007669"/>
    <property type="project" value="TreeGrafter"/>
</dbReference>
<evidence type="ECO:0000313" key="2">
    <source>
        <dbReference type="Proteomes" id="UP000045285"/>
    </source>
</evidence>
<organism evidence="1 2">
    <name type="scientific">Mesorhizobium plurifarium</name>
    <dbReference type="NCBI Taxonomy" id="69974"/>
    <lineage>
        <taxon>Bacteria</taxon>
        <taxon>Pseudomonadati</taxon>
        <taxon>Pseudomonadota</taxon>
        <taxon>Alphaproteobacteria</taxon>
        <taxon>Hyphomicrobiales</taxon>
        <taxon>Phyllobacteriaceae</taxon>
        <taxon>Mesorhizobium</taxon>
    </lineage>
</organism>
<sequence>MTTIFFLVRHAEHDDVGRCLPGRLDDVDLGRAGQSQARQLADRMASEPLAGILSSPRRRTLETAKPIAAACGIERISIRQELDEIDFGAWSGKTFEELNGDAAWRMWNDQRQSARTPNGETMQDTQQRIIGLMDALRQQHPNRHLALISHADVIKAAVCKVLGLQLGDCFRFDIEPASITTIVHGDWGSKLIRLNEIA</sequence>
<dbReference type="GO" id="GO:0016791">
    <property type="term" value="F:phosphatase activity"/>
    <property type="evidence" value="ECO:0007669"/>
    <property type="project" value="TreeGrafter"/>
</dbReference>
<dbReference type="InterPro" id="IPR029033">
    <property type="entry name" value="His_PPase_superfam"/>
</dbReference>
<dbReference type="Proteomes" id="UP000045285">
    <property type="component" value="Unassembled WGS sequence"/>
</dbReference>
<name>A0A090FM39_MESPL</name>
<proteinExistence type="predicted"/>
<dbReference type="InterPro" id="IPR013078">
    <property type="entry name" value="His_Pase_superF_clade-1"/>
</dbReference>
<keyword evidence="2" id="KW-1185">Reference proteome</keyword>
<dbReference type="AlphaFoldDB" id="A0A090FM39"/>
<dbReference type="PANTHER" id="PTHR48100:SF59">
    <property type="entry name" value="ADENOSYLCOBALAMIN_ALPHA-RIBAZOLE PHOSPHATASE"/>
    <property type="match status" value="1"/>
</dbReference>
<protein>
    <submittedName>
        <fullName evidence="1">Phosphoglycerate mutase</fullName>
    </submittedName>
</protein>
<dbReference type="PANTHER" id="PTHR48100">
    <property type="entry name" value="BROAD-SPECIFICITY PHOSPHATASE YOR283W-RELATED"/>
    <property type="match status" value="1"/>
</dbReference>
<reference evidence="2" key="1">
    <citation type="submission" date="2014-08" db="EMBL/GenBank/DDBJ databases">
        <authorList>
            <person name="Moulin L."/>
        </authorList>
    </citation>
    <scope>NUCLEOTIDE SEQUENCE [LARGE SCALE GENOMIC DNA]</scope>
</reference>
<dbReference type="Pfam" id="PF00300">
    <property type="entry name" value="His_Phos_1"/>
    <property type="match status" value="1"/>
</dbReference>
<accession>A0A090FM39</accession>
<dbReference type="SMART" id="SM00855">
    <property type="entry name" value="PGAM"/>
    <property type="match status" value="1"/>
</dbReference>
<dbReference type="STRING" id="69974.MPLDJ20_70032"/>
<evidence type="ECO:0000313" key="1">
    <source>
        <dbReference type="EMBL" id="CDX20011.1"/>
    </source>
</evidence>
<dbReference type="EMBL" id="CCMZ01000024">
    <property type="protein sequence ID" value="CDX20011.1"/>
    <property type="molecule type" value="Genomic_DNA"/>
</dbReference>
<dbReference type="Gene3D" id="3.40.50.1240">
    <property type="entry name" value="Phosphoglycerate mutase-like"/>
    <property type="match status" value="1"/>
</dbReference>
<dbReference type="SUPFAM" id="SSF53254">
    <property type="entry name" value="Phosphoglycerate mutase-like"/>
    <property type="match status" value="1"/>
</dbReference>
<gene>
    <name evidence="1" type="ORF">MPL3356_300222</name>
</gene>
<dbReference type="InterPro" id="IPR050275">
    <property type="entry name" value="PGM_Phosphatase"/>
</dbReference>